<feature type="domain" description="Integrase catalytic" evidence="1">
    <location>
        <begin position="1"/>
        <end position="136"/>
    </location>
</feature>
<dbReference type="Gene3D" id="3.30.420.10">
    <property type="entry name" value="Ribonuclease H-like superfamily/Ribonuclease H"/>
    <property type="match status" value="1"/>
</dbReference>
<dbReference type="SUPFAM" id="SSF53098">
    <property type="entry name" value="Ribonuclease H-like"/>
    <property type="match status" value="1"/>
</dbReference>
<accession>A0AAN9B061</accession>
<dbReference type="AlphaFoldDB" id="A0AAN9B061"/>
<dbReference type="GO" id="GO:0003676">
    <property type="term" value="F:nucleic acid binding"/>
    <property type="evidence" value="ECO:0007669"/>
    <property type="project" value="InterPro"/>
</dbReference>
<dbReference type="PROSITE" id="PS50994">
    <property type="entry name" value="INTEGRASE"/>
    <property type="match status" value="1"/>
</dbReference>
<dbReference type="EMBL" id="JBAMIC010000014">
    <property type="protein sequence ID" value="KAK7096357.1"/>
    <property type="molecule type" value="Genomic_DNA"/>
</dbReference>
<reference evidence="2 3" key="1">
    <citation type="submission" date="2024-02" db="EMBL/GenBank/DDBJ databases">
        <title>Chromosome-scale genome assembly of the rough periwinkle Littorina saxatilis.</title>
        <authorList>
            <person name="De Jode A."/>
            <person name="Faria R."/>
            <person name="Formenti G."/>
            <person name="Sims Y."/>
            <person name="Smith T.P."/>
            <person name="Tracey A."/>
            <person name="Wood J.M.D."/>
            <person name="Zagrodzka Z.B."/>
            <person name="Johannesson K."/>
            <person name="Butlin R.K."/>
            <person name="Leder E.H."/>
        </authorList>
    </citation>
    <scope>NUCLEOTIDE SEQUENCE [LARGE SCALE GENOMIC DNA]</scope>
    <source>
        <strain evidence="2">Snail1</strain>
        <tissue evidence="2">Muscle</tissue>
    </source>
</reference>
<name>A0AAN9B061_9CAEN</name>
<dbReference type="PANTHER" id="PTHR37984">
    <property type="entry name" value="PROTEIN CBG26694"/>
    <property type="match status" value="1"/>
</dbReference>
<evidence type="ECO:0000313" key="3">
    <source>
        <dbReference type="Proteomes" id="UP001374579"/>
    </source>
</evidence>
<sequence length="141" mass="15832">MVYQDHLTKFIVLRPLTSKRAVEVAFQLLDIFLLLGAPQILQSDNGSEFTAQIVKELKSLWPELVMVHGKPRHPQSQDSVERANSDIKDMLTAWLAENDTTCADWTVGLKFVQFQKNSSYHSGIKRTPFAALLGSDAKFGV</sequence>
<evidence type="ECO:0000313" key="2">
    <source>
        <dbReference type="EMBL" id="KAK7096357.1"/>
    </source>
</evidence>
<gene>
    <name evidence="2" type="ORF">V1264_005659</name>
</gene>
<organism evidence="2 3">
    <name type="scientific">Littorina saxatilis</name>
    <dbReference type="NCBI Taxonomy" id="31220"/>
    <lineage>
        <taxon>Eukaryota</taxon>
        <taxon>Metazoa</taxon>
        <taxon>Spiralia</taxon>
        <taxon>Lophotrochozoa</taxon>
        <taxon>Mollusca</taxon>
        <taxon>Gastropoda</taxon>
        <taxon>Caenogastropoda</taxon>
        <taxon>Littorinimorpha</taxon>
        <taxon>Littorinoidea</taxon>
        <taxon>Littorinidae</taxon>
        <taxon>Littorina</taxon>
    </lineage>
</organism>
<dbReference type="Proteomes" id="UP001374579">
    <property type="component" value="Unassembled WGS sequence"/>
</dbReference>
<dbReference type="InterPro" id="IPR001584">
    <property type="entry name" value="Integrase_cat-core"/>
</dbReference>
<protein>
    <recommendedName>
        <fullName evidence="1">Integrase catalytic domain-containing protein</fullName>
    </recommendedName>
</protein>
<dbReference type="InterPro" id="IPR036397">
    <property type="entry name" value="RNaseH_sf"/>
</dbReference>
<evidence type="ECO:0000259" key="1">
    <source>
        <dbReference type="PROSITE" id="PS50994"/>
    </source>
</evidence>
<dbReference type="InterPro" id="IPR050951">
    <property type="entry name" value="Retrovirus_Pol_polyprotein"/>
</dbReference>
<dbReference type="GO" id="GO:0015074">
    <property type="term" value="P:DNA integration"/>
    <property type="evidence" value="ECO:0007669"/>
    <property type="project" value="InterPro"/>
</dbReference>
<keyword evidence="3" id="KW-1185">Reference proteome</keyword>
<proteinExistence type="predicted"/>
<dbReference type="PANTHER" id="PTHR37984:SF5">
    <property type="entry name" value="PROTEIN NYNRIN-LIKE"/>
    <property type="match status" value="1"/>
</dbReference>
<comment type="caution">
    <text evidence="2">The sequence shown here is derived from an EMBL/GenBank/DDBJ whole genome shotgun (WGS) entry which is preliminary data.</text>
</comment>
<dbReference type="InterPro" id="IPR012337">
    <property type="entry name" value="RNaseH-like_sf"/>
</dbReference>